<evidence type="ECO:0000256" key="6">
    <source>
        <dbReference type="SAM" id="Phobius"/>
    </source>
</evidence>
<evidence type="ECO:0000256" key="5">
    <source>
        <dbReference type="ARBA" id="ARBA00023136"/>
    </source>
</evidence>
<feature type="transmembrane region" description="Helical" evidence="6">
    <location>
        <begin position="125"/>
        <end position="143"/>
    </location>
</feature>
<keyword evidence="3 6" id="KW-0812">Transmembrane</keyword>
<dbReference type="Proteomes" id="UP000614410">
    <property type="component" value="Unassembled WGS sequence"/>
</dbReference>
<comment type="caution">
    <text evidence="7">The sequence shown here is derived from an EMBL/GenBank/DDBJ whole genome shotgun (WGS) entry which is preliminary data.</text>
</comment>
<feature type="transmembrane region" description="Helical" evidence="6">
    <location>
        <begin position="52"/>
        <end position="72"/>
    </location>
</feature>
<feature type="transmembrane region" description="Helical" evidence="6">
    <location>
        <begin position="12"/>
        <end position="31"/>
    </location>
</feature>
<evidence type="ECO:0000256" key="2">
    <source>
        <dbReference type="ARBA" id="ARBA00022475"/>
    </source>
</evidence>
<dbReference type="EMBL" id="JAEKNN010000057">
    <property type="protein sequence ID" value="MBJ7610144.1"/>
    <property type="molecule type" value="Genomic_DNA"/>
</dbReference>
<keyword evidence="4 6" id="KW-1133">Transmembrane helix</keyword>
<evidence type="ECO:0000313" key="8">
    <source>
        <dbReference type="Proteomes" id="UP000614410"/>
    </source>
</evidence>
<sequence>MEVAHLGPADWTWEPTVLLGIAAVVAGYAIARRRGLLTDDDDVSPWFTSTRARLWFFAAGVLVGFLALVSPIDTGGDQYLFALHMVQHLLLMMVAPPLCLLGIVGMRRPVAGPPGRMRRVWAAMVNPWSAMLIFSAVLVVWHIPALYDATLTTEPIHVVEHLSFIAVGVIFWWPIVDPMRGQDSSHWVGALPKIAVLVASGIPPTVLGLIFAVAPHAFYDFYVRAPRLWGLTPVIDQQVAGVVMFGAGNLIYFAAVVAVFWRMFADPARDEEAAQQASG</sequence>
<comment type="subcellular location">
    <subcellularLocation>
        <location evidence="1">Cell membrane</location>
        <topology evidence="1">Multi-pass membrane protein</topology>
    </subcellularLocation>
</comment>
<feature type="transmembrane region" description="Helical" evidence="6">
    <location>
        <begin position="78"/>
        <end position="104"/>
    </location>
</feature>
<dbReference type="GO" id="GO:0005886">
    <property type="term" value="C:plasma membrane"/>
    <property type="evidence" value="ECO:0007669"/>
    <property type="project" value="UniProtKB-SubCell"/>
</dbReference>
<gene>
    <name evidence="7" type="ORF">JF887_12040</name>
</gene>
<feature type="transmembrane region" description="Helical" evidence="6">
    <location>
        <begin position="194"/>
        <end position="219"/>
    </location>
</feature>
<evidence type="ECO:0000313" key="7">
    <source>
        <dbReference type="EMBL" id="MBJ7610144.1"/>
    </source>
</evidence>
<dbReference type="Pfam" id="PF09678">
    <property type="entry name" value="Caa3_CtaG"/>
    <property type="match status" value="1"/>
</dbReference>
<keyword evidence="5 6" id="KW-0472">Membrane</keyword>
<dbReference type="AlphaFoldDB" id="A0A934KPH6"/>
<name>A0A934KPH6_9BACT</name>
<proteinExistence type="predicted"/>
<feature type="transmembrane region" description="Helical" evidence="6">
    <location>
        <begin position="239"/>
        <end position="261"/>
    </location>
</feature>
<organism evidence="7 8">
    <name type="scientific">Candidatus Amunia macphersoniae</name>
    <dbReference type="NCBI Taxonomy" id="3127014"/>
    <lineage>
        <taxon>Bacteria</taxon>
        <taxon>Bacillati</taxon>
        <taxon>Candidatus Dormiibacterota</taxon>
        <taxon>Candidatus Dormibacteria</taxon>
        <taxon>Candidatus Aeolococcales</taxon>
        <taxon>Candidatus Aeolococcaceae</taxon>
        <taxon>Candidatus Amunia</taxon>
    </lineage>
</organism>
<accession>A0A934KPH6</accession>
<evidence type="ECO:0000256" key="1">
    <source>
        <dbReference type="ARBA" id="ARBA00004651"/>
    </source>
</evidence>
<dbReference type="InterPro" id="IPR019108">
    <property type="entry name" value="Caa3_assmbl_CtaG-rel"/>
</dbReference>
<evidence type="ECO:0000256" key="4">
    <source>
        <dbReference type="ARBA" id="ARBA00022989"/>
    </source>
</evidence>
<evidence type="ECO:0000256" key="3">
    <source>
        <dbReference type="ARBA" id="ARBA00022692"/>
    </source>
</evidence>
<feature type="transmembrane region" description="Helical" evidence="6">
    <location>
        <begin position="155"/>
        <end position="173"/>
    </location>
</feature>
<protein>
    <submittedName>
        <fullName evidence="7">Cytochrome c oxidase assembly protein</fullName>
    </submittedName>
</protein>
<reference evidence="7 8" key="1">
    <citation type="submission" date="2020-10" db="EMBL/GenBank/DDBJ databases">
        <title>Ca. Dormibacterota MAGs.</title>
        <authorList>
            <person name="Montgomery K."/>
        </authorList>
    </citation>
    <scope>NUCLEOTIDE SEQUENCE [LARGE SCALE GENOMIC DNA]</scope>
    <source>
        <strain evidence="7">Mitchell_Peninsula_5</strain>
    </source>
</reference>
<keyword evidence="2" id="KW-1003">Cell membrane</keyword>